<protein>
    <recommendedName>
        <fullName evidence="3">Zn(2)-C6 fungal-type domain-containing protein</fullName>
    </recommendedName>
</protein>
<evidence type="ECO:0000256" key="1">
    <source>
        <dbReference type="ARBA" id="ARBA00023242"/>
    </source>
</evidence>
<dbReference type="PROSITE" id="PS00463">
    <property type="entry name" value="ZN2_CY6_FUNGAL_1"/>
    <property type="match status" value="1"/>
</dbReference>
<dbReference type="Pfam" id="PF00172">
    <property type="entry name" value="Zn_clus"/>
    <property type="match status" value="1"/>
</dbReference>
<evidence type="ECO:0000256" key="2">
    <source>
        <dbReference type="SAM" id="Phobius"/>
    </source>
</evidence>
<feature type="transmembrane region" description="Helical" evidence="2">
    <location>
        <begin position="174"/>
        <end position="194"/>
    </location>
</feature>
<dbReference type="InterPro" id="IPR053157">
    <property type="entry name" value="Sterol_Uptake_Regulator"/>
</dbReference>
<evidence type="ECO:0000313" key="5">
    <source>
        <dbReference type="Proteomes" id="UP000073492"/>
    </source>
</evidence>
<organism evidence="4 5">
    <name type="scientific">Pseudocercospora musae</name>
    <dbReference type="NCBI Taxonomy" id="113226"/>
    <lineage>
        <taxon>Eukaryota</taxon>
        <taxon>Fungi</taxon>
        <taxon>Dikarya</taxon>
        <taxon>Ascomycota</taxon>
        <taxon>Pezizomycotina</taxon>
        <taxon>Dothideomycetes</taxon>
        <taxon>Dothideomycetidae</taxon>
        <taxon>Mycosphaerellales</taxon>
        <taxon>Mycosphaerellaceae</taxon>
        <taxon>Pseudocercospora</taxon>
    </lineage>
</organism>
<name>A0A139ITX9_9PEZI</name>
<dbReference type="Gene3D" id="4.10.240.10">
    <property type="entry name" value="Zn(2)-C6 fungal-type DNA-binding domain"/>
    <property type="match status" value="1"/>
</dbReference>
<dbReference type="Proteomes" id="UP000073492">
    <property type="component" value="Unassembled WGS sequence"/>
</dbReference>
<evidence type="ECO:0000259" key="3">
    <source>
        <dbReference type="PROSITE" id="PS50048"/>
    </source>
</evidence>
<gene>
    <name evidence="4" type="ORF">AC579_2886</name>
</gene>
<dbReference type="EMBL" id="LFZO01000009">
    <property type="protein sequence ID" value="KXT18219.1"/>
    <property type="molecule type" value="Genomic_DNA"/>
</dbReference>
<dbReference type="CDD" id="cd00067">
    <property type="entry name" value="GAL4"/>
    <property type="match status" value="1"/>
</dbReference>
<dbReference type="AlphaFoldDB" id="A0A139ITX9"/>
<dbReference type="STRING" id="113226.A0A139ITX9"/>
<evidence type="ECO:0000313" key="4">
    <source>
        <dbReference type="EMBL" id="KXT18219.1"/>
    </source>
</evidence>
<keyword evidence="5" id="KW-1185">Reference proteome</keyword>
<dbReference type="GO" id="GO:0008270">
    <property type="term" value="F:zinc ion binding"/>
    <property type="evidence" value="ECO:0007669"/>
    <property type="project" value="InterPro"/>
</dbReference>
<comment type="caution">
    <text evidence="4">The sequence shown here is derived from an EMBL/GenBank/DDBJ whole genome shotgun (WGS) entry which is preliminary data.</text>
</comment>
<dbReference type="GO" id="GO:0001228">
    <property type="term" value="F:DNA-binding transcription activator activity, RNA polymerase II-specific"/>
    <property type="evidence" value="ECO:0007669"/>
    <property type="project" value="TreeGrafter"/>
</dbReference>
<dbReference type="PROSITE" id="PS50048">
    <property type="entry name" value="ZN2_CY6_FUNGAL_2"/>
    <property type="match status" value="1"/>
</dbReference>
<feature type="domain" description="Zn(2)-C6 fungal-type" evidence="3">
    <location>
        <begin position="11"/>
        <end position="43"/>
    </location>
</feature>
<dbReference type="OrthoDB" id="5386330at2759"/>
<dbReference type="PANTHER" id="PTHR47784">
    <property type="entry name" value="STEROL UPTAKE CONTROL PROTEIN 2"/>
    <property type="match status" value="1"/>
</dbReference>
<dbReference type="SMART" id="SM00066">
    <property type="entry name" value="GAL4"/>
    <property type="match status" value="1"/>
</dbReference>
<keyword evidence="2" id="KW-0812">Transmembrane</keyword>
<keyword evidence="1" id="KW-0539">Nucleus</keyword>
<dbReference type="InterPro" id="IPR036864">
    <property type="entry name" value="Zn2-C6_fun-type_DNA-bd_sf"/>
</dbReference>
<keyword evidence="2" id="KW-0472">Membrane</keyword>
<accession>A0A139ITX9</accession>
<keyword evidence="2" id="KW-1133">Transmembrane helix</keyword>
<sequence length="378" mass="42132">MSRWHHKSRSGCVQCRARRIKCGEEKPHCRNCVRAETADICTYRQQESGQNRRRSASTRVAEVAAPMLQAPGAPVPFTVSDLELMHHYCVSTSAAVEDEPTVASWMRNVAPTMLISHPNLVGGLLGLTAAHIAFLRPLDRPKYTTLAYQHLNHALTQSQQALKQLDSSLDAEKAGALFLTAIFTSITIQALLVVDTNQQHMTALQRFITNFRAFRGISVVFWACSIHGNGFDQNYLPPNGGDGMKMLSDQECYEMIDELHVVIGKHGEQSRDQGDVQKHAMYCAILDELRNYVRVKTIRQISTVITGSTPAQWNMFCRLLDEGDIVCSLIGLCYNVAHSNFGQKWFMGGLQHEVAKVLAARVQHAGPSEARIAEWASR</sequence>
<reference evidence="4 5" key="1">
    <citation type="submission" date="2015-07" db="EMBL/GenBank/DDBJ databases">
        <title>Comparative genomics of the Sigatoka disease complex on banana suggests a link between parallel evolutionary changes in Pseudocercospora fijiensis and Pseudocercospora eumusae and increased virulence on the banana host.</title>
        <authorList>
            <person name="Chang T.-C."/>
            <person name="Salvucci A."/>
            <person name="Crous P.W."/>
            <person name="Stergiopoulos I."/>
        </authorList>
    </citation>
    <scope>NUCLEOTIDE SEQUENCE [LARGE SCALE GENOMIC DNA]</scope>
    <source>
        <strain evidence="4 5">CBS 116634</strain>
    </source>
</reference>
<proteinExistence type="predicted"/>
<dbReference type="SUPFAM" id="SSF57701">
    <property type="entry name" value="Zn2/Cys6 DNA-binding domain"/>
    <property type="match status" value="1"/>
</dbReference>
<dbReference type="PANTHER" id="PTHR47784:SF5">
    <property type="entry name" value="STEROL UPTAKE CONTROL PROTEIN 2"/>
    <property type="match status" value="1"/>
</dbReference>
<dbReference type="InterPro" id="IPR001138">
    <property type="entry name" value="Zn2Cys6_DnaBD"/>
</dbReference>
<feature type="transmembrane region" description="Helical" evidence="2">
    <location>
        <begin position="114"/>
        <end position="134"/>
    </location>
</feature>